<dbReference type="Proteomes" id="UP001501565">
    <property type="component" value="Unassembled WGS sequence"/>
</dbReference>
<feature type="domain" description="Putative DNA-binding" evidence="1">
    <location>
        <begin position="6"/>
        <end position="101"/>
    </location>
</feature>
<evidence type="ECO:0000313" key="2">
    <source>
        <dbReference type="EMBL" id="GAA3937780.1"/>
    </source>
</evidence>
<protein>
    <recommendedName>
        <fullName evidence="1">Putative DNA-binding domain-containing protein</fullName>
    </recommendedName>
</protein>
<sequence>MNLKDWQEAFYRGIFDPTQDNIQKACEGVDSTDNLSAEERLGIYRGSILGGLTSGLSGIYPVCEKLVGEQYFTQMVSGYLKQYPSGSPDLGNYGEHLPQYISDFQPAKELFYLPDVAKVEWLWHQAFNAAETPASNQGFLPVSELANIAVEDQARIQFCLNPSASLMKSDYPVHKIWAVNQNDYEGDQTVNLDDGETNLIVWRSQDFGMRIDVINEDELKFLTAINQGKLFAEIAEMSFSLPISELLPPYIQMGLISGFRLGKS</sequence>
<dbReference type="Pfam" id="PF09836">
    <property type="entry name" value="DUF2063"/>
    <property type="match status" value="1"/>
</dbReference>
<name>A0ABP7N6A3_9GAMM</name>
<gene>
    <name evidence="2" type="ORF">GCM10022277_37630</name>
</gene>
<comment type="caution">
    <text evidence="2">The sequence shown here is derived from an EMBL/GenBank/DDBJ whole genome shotgun (WGS) entry which is preliminary data.</text>
</comment>
<dbReference type="EMBL" id="BAABBN010000012">
    <property type="protein sequence ID" value="GAA3937780.1"/>
    <property type="molecule type" value="Genomic_DNA"/>
</dbReference>
<organism evidence="2 3">
    <name type="scientific">Litoribacillus peritrichatus</name>
    <dbReference type="NCBI Taxonomy" id="718191"/>
    <lineage>
        <taxon>Bacteria</taxon>
        <taxon>Pseudomonadati</taxon>
        <taxon>Pseudomonadota</taxon>
        <taxon>Gammaproteobacteria</taxon>
        <taxon>Oceanospirillales</taxon>
        <taxon>Oceanospirillaceae</taxon>
        <taxon>Litoribacillus</taxon>
    </lineage>
</organism>
<dbReference type="InterPro" id="IPR044922">
    <property type="entry name" value="DUF2063_N_sf"/>
</dbReference>
<accession>A0ABP7N6A3</accession>
<proteinExistence type="predicted"/>
<evidence type="ECO:0000313" key="3">
    <source>
        <dbReference type="Proteomes" id="UP001501565"/>
    </source>
</evidence>
<dbReference type="InterPro" id="IPR018640">
    <property type="entry name" value="DUF2063"/>
</dbReference>
<reference evidence="3" key="1">
    <citation type="journal article" date="2019" name="Int. J. Syst. Evol. Microbiol.">
        <title>The Global Catalogue of Microorganisms (GCM) 10K type strain sequencing project: providing services to taxonomists for standard genome sequencing and annotation.</title>
        <authorList>
            <consortium name="The Broad Institute Genomics Platform"/>
            <consortium name="The Broad Institute Genome Sequencing Center for Infectious Disease"/>
            <person name="Wu L."/>
            <person name="Ma J."/>
        </authorList>
    </citation>
    <scope>NUCLEOTIDE SEQUENCE [LARGE SCALE GENOMIC DNA]</scope>
    <source>
        <strain evidence="3">JCM 17551</strain>
    </source>
</reference>
<evidence type="ECO:0000259" key="1">
    <source>
        <dbReference type="Pfam" id="PF09836"/>
    </source>
</evidence>
<keyword evidence="3" id="KW-1185">Reference proteome</keyword>
<dbReference type="Gene3D" id="1.10.150.690">
    <property type="entry name" value="DUF2063"/>
    <property type="match status" value="1"/>
</dbReference>
<dbReference type="RefSeq" id="WP_344800165.1">
    <property type="nucleotide sequence ID" value="NZ_BAABBN010000012.1"/>
</dbReference>